<dbReference type="Proteomes" id="UP000253951">
    <property type="component" value="Chromosome"/>
</dbReference>
<dbReference type="EMBL" id="CP031188">
    <property type="protein sequence ID" value="AXG75284.1"/>
    <property type="molecule type" value="Genomic_DNA"/>
</dbReference>
<evidence type="ECO:0000313" key="2">
    <source>
        <dbReference type="EMBL" id="AXG75284.1"/>
    </source>
</evidence>
<dbReference type="KEGG" id="fat:DVK85_10460"/>
<proteinExistence type="predicted"/>
<organism evidence="2 3">
    <name type="scientific">Flavobacterium arcticum</name>
    <dbReference type="NCBI Taxonomy" id="1784713"/>
    <lineage>
        <taxon>Bacteria</taxon>
        <taxon>Pseudomonadati</taxon>
        <taxon>Bacteroidota</taxon>
        <taxon>Flavobacteriia</taxon>
        <taxon>Flavobacteriales</taxon>
        <taxon>Flavobacteriaceae</taxon>
        <taxon>Flavobacterium</taxon>
    </lineage>
</organism>
<dbReference type="AlphaFoldDB" id="A0A345HFC4"/>
<accession>A0A345HFC4</accession>
<sequence>MNIVKKITTYIFLLSYCVINAQYTDQINSNRPGLSVSAFAVGKTIAQVETGIYGIMEKHSILNYETRGMGVDLSLRYGAFMEELEFVVDMQYQFDQQEDALYITNRNDFKQFTVGAKYLIYDPDKNYKPELNLYSWKANHKFKWRNLIPAFAVYGGVNLIGGDNPYTFPEDQISAKIAAITQNHFGKWVWVNNIIFDKFPTDYPSIGVISTLTRGFNEKWSGFIEFQGFSSDYYADGLGRLGAAHLLSDTMQIDASITGNFKDTPSILYGSIGFSWRFDANYKDILVAGKGEREDEYNEEQKKKKEKKDKEREERKKKKNQRLDEVELDGN</sequence>
<keyword evidence="3" id="KW-1185">Reference proteome</keyword>
<reference evidence="2 3" key="1">
    <citation type="submission" date="2018-07" db="EMBL/GenBank/DDBJ databases">
        <title>Complete genome sequence of Flavobacterium arcticum type strain SM1502T.</title>
        <authorList>
            <person name="Li Y."/>
            <person name="Li D.-D."/>
        </authorList>
    </citation>
    <scope>NUCLEOTIDE SEQUENCE [LARGE SCALE GENOMIC DNA]</scope>
    <source>
        <strain evidence="2 3">SM1502</strain>
    </source>
</reference>
<evidence type="ECO:0000256" key="1">
    <source>
        <dbReference type="SAM" id="MobiDB-lite"/>
    </source>
</evidence>
<feature type="compositionally biased region" description="Basic and acidic residues" evidence="1">
    <location>
        <begin position="299"/>
        <end position="314"/>
    </location>
</feature>
<feature type="region of interest" description="Disordered" evidence="1">
    <location>
        <begin position="292"/>
        <end position="331"/>
    </location>
</feature>
<dbReference type="InterPro" id="IPR025737">
    <property type="entry name" value="FApF"/>
</dbReference>
<dbReference type="Pfam" id="PF13557">
    <property type="entry name" value="Phenol_MetA_deg"/>
    <property type="match status" value="1"/>
</dbReference>
<evidence type="ECO:0000313" key="3">
    <source>
        <dbReference type="Proteomes" id="UP000253951"/>
    </source>
</evidence>
<gene>
    <name evidence="2" type="ORF">DVK85_10460</name>
</gene>
<protein>
    <submittedName>
        <fullName evidence="2">Transporter</fullName>
    </submittedName>
</protein>
<dbReference type="OrthoDB" id="1421312at2"/>
<name>A0A345HFC4_9FLAO</name>
<dbReference type="RefSeq" id="WP_114679041.1">
    <property type="nucleotide sequence ID" value="NZ_CP031188.1"/>
</dbReference>